<keyword evidence="7" id="KW-1185">Reference proteome</keyword>
<evidence type="ECO:0000256" key="4">
    <source>
        <dbReference type="ARBA" id="ARBA00023242"/>
    </source>
</evidence>
<gene>
    <name evidence="6" type="ORF">CCAM_LOCUS43684</name>
</gene>
<dbReference type="SUPFAM" id="SSF101941">
    <property type="entry name" value="NAC domain"/>
    <property type="match status" value="1"/>
</dbReference>
<dbReference type="EMBL" id="OOIL02006792">
    <property type="protein sequence ID" value="VFR01909.1"/>
    <property type="molecule type" value="Genomic_DNA"/>
</dbReference>
<keyword evidence="2" id="KW-0238">DNA-binding</keyword>
<evidence type="ECO:0000256" key="2">
    <source>
        <dbReference type="ARBA" id="ARBA00023125"/>
    </source>
</evidence>
<organism evidence="6 7">
    <name type="scientific">Cuscuta campestris</name>
    <dbReference type="NCBI Taxonomy" id="132261"/>
    <lineage>
        <taxon>Eukaryota</taxon>
        <taxon>Viridiplantae</taxon>
        <taxon>Streptophyta</taxon>
        <taxon>Embryophyta</taxon>
        <taxon>Tracheophyta</taxon>
        <taxon>Spermatophyta</taxon>
        <taxon>Magnoliopsida</taxon>
        <taxon>eudicotyledons</taxon>
        <taxon>Gunneridae</taxon>
        <taxon>Pentapetalae</taxon>
        <taxon>asterids</taxon>
        <taxon>lamiids</taxon>
        <taxon>Solanales</taxon>
        <taxon>Convolvulaceae</taxon>
        <taxon>Cuscuteae</taxon>
        <taxon>Cuscuta</taxon>
        <taxon>Cuscuta subgen. Grammica</taxon>
        <taxon>Cuscuta sect. Cleistogrammica</taxon>
    </lineage>
</organism>
<proteinExistence type="predicted"/>
<dbReference type="InterPro" id="IPR036093">
    <property type="entry name" value="NAC_dom_sf"/>
</dbReference>
<dbReference type="OrthoDB" id="1727057at2759"/>
<dbReference type="Gene3D" id="2.170.150.80">
    <property type="entry name" value="NAC domain"/>
    <property type="match status" value="1"/>
</dbReference>
<dbReference type="AlphaFoldDB" id="A0A484NNJ8"/>
<reference evidence="6 7" key="1">
    <citation type="submission" date="2018-04" db="EMBL/GenBank/DDBJ databases">
        <authorList>
            <person name="Vogel A."/>
        </authorList>
    </citation>
    <scope>NUCLEOTIDE SEQUENCE [LARGE SCALE GENOMIC DNA]</scope>
</reference>
<evidence type="ECO:0000313" key="6">
    <source>
        <dbReference type="EMBL" id="VFR01909.1"/>
    </source>
</evidence>
<protein>
    <recommendedName>
        <fullName evidence="5">NAC domain-containing protein</fullName>
    </recommendedName>
</protein>
<keyword evidence="4" id="KW-0539">Nucleus</keyword>
<dbReference type="PANTHER" id="PTHR31719">
    <property type="entry name" value="NAC TRANSCRIPTION FACTOR 56"/>
    <property type="match status" value="1"/>
</dbReference>
<accession>A0A484NNJ8</accession>
<dbReference type="Proteomes" id="UP000595140">
    <property type="component" value="Unassembled WGS sequence"/>
</dbReference>
<evidence type="ECO:0000313" key="7">
    <source>
        <dbReference type="Proteomes" id="UP000595140"/>
    </source>
</evidence>
<dbReference type="PROSITE" id="PS51005">
    <property type="entry name" value="NAC"/>
    <property type="match status" value="1"/>
</dbReference>
<keyword evidence="1" id="KW-0805">Transcription regulation</keyword>
<dbReference type="GO" id="GO:0006355">
    <property type="term" value="P:regulation of DNA-templated transcription"/>
    <property type="evidence" value="ECO:0007669"/>
    <property type="project" value="InterPro"/>
</dbReference>
<dbReference type="PANTHER" id="PTHR31719:SF94">
    <property type="entry name" value="PROTEIN ATAF2"/>
    <property type="match status" value="1"/>
</dbReference>
<evidence type="ECO:0000256" key="1">
    <source>
        <dbReference type="ARBA" id="ARBA00023015"/>
    </source>
</evidence>
<evidence type="ECO:0000256" key="3">
    <source>
        <dbReference type="ARBA" id="ARBA00023163"/>
    </source>
</evidence>
<name>A0A484NNJ8_9ASTE</name>
<dbReference type="InterPro" id="IPR003441">
    <property type="entry name" value="NAC-dom"/>
</dbReference>
<dbReference type="GO" id="GO:0003677">
    <property type="term" value="F:DNA binding"/>
    <property type="evidence" value="ECO:0007669"/>
    <property type="project" value="UniProtKB-KW"/>
</dbReference>
<evidence type="ECO:0000259" key="5">
    <source>
        <dbReference type="PROSITE" id="PS51005"/>
    </source>
</evidence>
<sequence length="122" mass="14188">MTAPSEIPWTIDPEMEKYLSELPSGYRFRPTDGELVVDYLRNKILQVPMPPNRIRTFNIYNSHPFELYQMYRTMARENACYFFTKRKKKYPKGTRTARTAGQGLWKSTTVELAVVVGETTVG</sequence>
<feature type="domain" description="NAC" evidence="5">
    <location>
        <begin position="22"/>
        <end position="122"/>
    </location>
</feature>
<keyword evidence="3" id="KW-0804">Transcription</keyword>
<dbReference type="Pfam" id="PF02365">
    <property type="entry name" value="NAM"/>
    <property type="match status" value="1"/>
</dbReference>